<dbReference type="Proteomes" id="UP000615760">
    <property type="component" value="Unassembled WGS sequence"/>
</dbReference>
<comment type="caution">
    <text evidence="1">The sequence shown here is derived from an EMBL/GenBank/DDBJ whole genome shotgun (WGS) entry which is preliminary data.</text>
</comment>
<protein>
    <submittedName>
        <fullName evidence="1">Uncharacterized protein</fullName>
    </submittedName>
</protein>
<evidence type="ECO:0000313" key="1">
    <source>
        <dbReference type="EMBL" id="GGB83938.1"/>
    </source>
</evidence>
<name>A0ABQ1K281_9FLAO</name>
<proteinExistence type="predicted"/>
<reference evidence="2" key="1">
    <citation type="journal article" date="2019" name="Int. J. Syst. Evol. Microbiol.">
        <title>The Global Catalogue of Microorganisms (GCM) 10K type strain sequencing project: providing services to taxonomists for standard genome sequencing and annotation.</title>
        <authorList>
            <consortium name="The Broad Institute Genomics Platform"/>
            <consortium name="The Broad Institute Genome Sequencing Center for Infectious Disease"/>
            <person name="Wu L."/>
            <person name="Ma J."/>
        </authorList>
    </citation>
    <scope>NUCLEOTIDE SEQUENCE [LARGE SCALE GENOMIC DNA]</scope>
    <source>
        <strain evidence="2">CGMCC 1.15461</strain>
    </source>
</reference>
<keyword evidence="2" id="KW-1185">Reference proteome</keyword>
<accession>A0ABQ1K281</accession>
<dbReference type="EMBL" id="BMJE01000007">
    <property type="protein sequence ID" value="GGB83938.1"/>
    <property type="molecule type" value="Genomic_DNA"/>
</dbReference>
<dbReference type="RefSeq" id="WP_188621644.1">
    <property type="nucleotide sequence ID" value="NZ_BMJE01000007.1"/>
</dbReference>
<organism evidence="1 2">
    <name type="scientific">Flavobacterium suaedae</name>
    <dbReference type="NCBI Taxonomy" id="1767027"/>
    <lineage>
        <taxon>Bacteria</taxon>
        <taxon>Pseudomonadati</taxon>
        <taxon>Bacteroidota</taxon>
        <taxon>Flavobacteriia</taxon>
        <taxon>Flavobacteriales</taxon>
        <taxon>Flavobacteriaceae</taxon>
        <taxon>Flavobacterium</taxon>
    </lineage>
</organism>
<evidence type="ECO:0000313" key="2">
    <source>
        <dbReference type="Proteomes" id="UP000615760"/>
    </source>
</evidence>
<gene>
    <name evidence="1" type="ORF">GCM10007424_24930</name>
</gene>
<sequence length="643" mass="70820">MITVNSFTDKRFILNGVEYFRNYITRIAGNKLIIYNVYDNKDVLIPFTEYSQFTVNGTSYNSIEELQSAIMSICYDRTTLGEGGVFDHNNRARVISVGHTEIAGVDTTADSTNYRYSVAQKMSENPFTITATETPVIVYAVITVNDTPRLYSYFFLSGKGTYTSVDYDQLRFINYETYTSEDVENTPGTSIIDLGELTDGDYLNAANSTQRDFTLSGQLDEEGNVISYYFSYTQNEVLYFVQFVGTPSIYNGDLAESDLVSSTNSNLIPDTTLQQITDNGNITTNNIEVKGITVNDGTASNVLLLSGTEAGKPITGDIEFENTLNGTKKIIAKYEDGYYNNLIKSIEFLDEDNFVLSNKDNNSGTEVKLEFTPNDINFSAINSFGNSTSVGIANGEGLYNSSVTISSSIPNSKGLSGNQDFTANITALDYVQKKYIDDIPFIELDETSPQTINKVWVGTLAEYEALTSENSGTLYLKEGVSETGWGKYSDSQYTSGTPFSITADTDTIVPNNSNLVNENQLPTDVATFTELIDSVASGLSYDYSKILGGENDNLSIDINLKSIPTDASASYIELWFNDGSGQENKHMFTFPKGMGEVRHINLSIAAILSSDWDVNGGTLYARCNGSCNIYDISWSVSRIHKAI</sequence>